<evidence type="ECO:0000313" key="3">
    <source>
        <dbReference type="Proteomes" id="UP000244855"/>
    </source>
</evidence>
<keyword evidence="1" id="KW-0812">Transmembrane</keyword>
<dbReference type="AlphaFoldDB" id="A0A2V1CYY6"/>
<keyword evidence="3" id="KW-1185">Reference proteome</keyword>
<proteinExistence type="predicted"/>
<keyword evidence="1" id="KW-1133">Transmembrane helix</keyword>
<organism evidence="2 3">
    <name type="scientific">Periconia macrospinosa</name>
    <dbReference type="NCBI Taxonomy" id="97972"/>
    <lineage>
        <taxon>Eukaryota</taxon>
        <taxon>Fungi</taxon>
        <taxon>Dikarya</taxon>
        <taxon>Ascomycota</taxon>
        <taxon>Pezizomycotina</taxon>
        <taxon>Dothideomycetes</taxon>
        <taxon>Pleosporomycetidae</taxon>
        <taxon>Pleosporales</taxon>
        <taxon>Massarineae</taxon>
        <taxon>Periconiaceae</taxon>
        <taxon>Periconia</taxon>
    </lineage>
</organism>
<gene>
    <name evidence="2" type="ORF">DM02DRAFT_547873</name>
</gene>
<name>A0A2V1CYY6_9PLEO</name>
<evidence type="ECO:0000256" key="1">
    <source>
        <dbReference type="SAM" id="Phobius"/>
    </source>
</evidence>
<keyword evidence="1" id="KW-0472">Membrane</keyword>
<dbReference type="EMBL" id="KZ806344">
    <property type="protein sequence ID" value="PVH90403.1"/>
    <property type="molecule type" value="Genomic_DNA"/>
</dbReference>
<dbReference type="Proteomes" id="UP000244855">
    <property type="component" value="Unassembled WGS sequence"/>
</dbReference>
<sequence>MYILVDTNYTFAIITILAVAVIFKLGPSIPGPETLARLYNIRLQPTTAINYSKLCATKKTFAFIRHRRDRKYV</sequence>
<accession>A0A2V1CYY6</accession>
<evidence type="ECO:0000313" key="2">
    <source>
        <dbReference type="EMBL" id="PVH90403.1"/>
    </source>
</evidence>
<reference evidence="2 3" key="1">
    <citation type="journal article" date="2018" name="Sci. Rep.">
        <title>Comparative genomics provides insights into the lifestyle and reveals functional heterogeneity of dark septate endophytic fungi.</title>
        <authorList>
            <person name="Knapp D.G."/>
            <person name="Nemeth J.B."/>
            <person name="Barry K."/>
            <person name="Hainaut M."/>
            <person name="Henrissat B."/>
            <person name="Johnson J."/>
            <person name="Kuo A."/>
            <person name="Lim J.H.P."/>
            <person name="Lipzen A."/>
            <person name="Nolan M."/>
            <person name="Ohm R.A."/>
            <person name="Tamas L."/>
            <person name="Grigoriev I.V."/>
            <person name="Spatafora J.W."/>
            <person name="Nagy L.G."/>
            <person name="Kovacs G.M."/>
        </authorList>
    </citation>
    <scope>NUCLEOTIDE SEQUENCE [LARGE SCALE GENOMIC DNA]</scope>
    <source>
        <strain evidence="2 3">DSE2036</strain>
    </source>
</reference>
<protein>
    <submittedName>
        <fullName evidence="2">Uncharacterized protein</fullName>
    </submittedName>
</protein>
<feature type="transmembrane region" description="Helical" evidence="1">
    <location>
        <begin position="7"/>
        <end position="26"/>
    </location>
</feature>